<protein>
    <submittedName>
        <fullName evidence="1">Uncharacterized protein</fullName>
    </submittedName>
</protein>
<dbReference type="GeneID" id="25731018"/>
<accession>A0A0D2J368</accession>
<sequence>MEDATSVRAAVSQYYGETIQKTEDLKTSACCTAKAPAPEVIAVLRRIPEEIRSK</sequence>
<proteinExistence type="predicted"/>
<dbReference type="STRING" id="145388.A0A0D2J368"/>
<organism evidence="1 2">
    <name type="scientific">Monoraphidium neglectum</name>
    <dbReference type="NCBI Taxonomy" id="145388"/>
    <lineage>
        <taxon>Eukaryota</taxon>
        <taxon>Viridiplantae</taxon>
        <taxon>Chlorophyta</taxon>
        <taxon>core chlorophytes</taxon>
        <taxon>Chlorophyceae</taxon>
        <taxon>CS clade</taxon>
        <taxon>Sphaeropleales</taxon>
        <taxon>Selenastraceae</taxon>
        <taxon>Monoraphidium</taxon>
    </lineage>
</organism>
<name>A0A0D2J368_9CHLO</name>
<dbReference type="Proteomes" id="UP000054498">
    <property type="component" value="Unassembled WGS sequence"/>
</dbReference>
<reference evidence="1 2" key="1">
    <citation type="journal article" date="2013" name="BMC Genomics">
        <title>Reconstruction of the lipid metabolism for the microalga Monoraphidium neglectum from its genome sequence reveals characteristics suitable for biofuel production.</title>
        <authorList>
            <person name="Bogen C."/>
            <person name="Al-Dilaimi A."/>
            <person name="Albersmeier A."/>
            <person name="Wichmann J."/>
            <person name="Grundmann M."/>
            <person name="Rupp O."/>
            <person name="Lauersen K.J."/>
            <person name="Blifernez-Klassen O."/>
            <person name="Kalinowski J."/>
            <person name="Goesmann A."/>
            <person name="Mussgnug J.H."/>
            <person name="Kruse O."/>
        </authorList>
    </citation>
    <scope>NUCLEOTIDE SEQUENCE [LARGE SCALE GENOMIC DNA]</scope>
    <source>
        <strain evidence="1 2">SAG 48.87</strain>
    </source>
</reference>
<dbReference type="EMBL" id="KK104110">
    <property type="protein sequence ID" value="KIY94417.1"/>
    <property type="molecule type" value="Genomic_DNA"/>
</dbReference>
<dbReference type="RefSeq" id="XP_013893437.1">
    <property type="nucleotide sequence ID" value="XM_014037983.1"/>
</dbReference>
<evidence type="ECO:0000313" key="1">
    <source>
        <dbReference type="EMBL" id="KIY94417.1"/>
    </source>
</evidence>
<gene>
    <name evidence="1" type="ORF">MNEG_13545</name>
</gene>
<dbReference type="KEGG" id="mng:MNEG_13545"/>
<evidence type="ECO:0000313" key="2">
    <source>
        <dbReference type="Proteomes" id="UP000054498"/>
    </source>
</evidence>
<keyword evidence="2" id="KW-1185">Reference proteome</keyword>
<dbReference type="AlphaFoldDB" id="A0A0D2J368"/>